<dbReference type="EMBL" id="CP003065">
    <property type="protein sequence ID" value="AEV68352.1"/>
    <property type="molecule type" value="Genomic_DNA"/>
</dbReference>
<keyword evidence="5 7" id="KW-0238">DNA-binding</keyword>
<dbReference type="PROSITE" id="PS00486">
    <property type="entry name" value="DNA_MISMATCH_REPAIR_2"/>
    <property type="match status" value="1"/>
</dbReference>
<dbReference type="KEGG" id="ccl:Clocl_1742"/>
<dbReference type="GO" id="GO:0005524">
    <property type="term" value="F:ATP binding"/>
    <property type="evidence" value="ECO:0007669"/>
    <property type="project" value="UniProtKB-UniRule"/>
</dbReference>
<dbReference type="InterPro" id="IPR045076">
    <property type="entry name" value="MutS"/>
</dbReference>
<dbReference type="InterPro" id="IPR036678">
    <property type="entry name" value="MutS_con_dom_sf"/>
</dbReference>
<dbReference type="OrthoDB" id="9802448at2"/>
<evidence type="ECO:0000256" key="9">
    <source>
        <dbReference type="RuleBase" id="RU003756"/>
    </source>
</evidence>
<dbReference type="STRING" id="720554.Clocl_1742"/>
<name>G8LTA5_ACECE</name>
<sequence length="872" mass="99212">MATLTPMMQQYMDIKKQYEDCILFFRLGDFYEMFFTDAEIASKELEITLTGKDCGLEERAPMCGVPFHSADSYICKLINKGYKVAICEQVEDPATAKGIVKRDVIRIVTPGTVTDSAMLDDKKNNYLMSLYKYKNFFGIAFVDITTGDFTSTSIIIGNTIGKLMDEIARFSPSEIVANGEFLKDENLVKAVKTRFNTYISTIEDKYFEIGYAMDKFKSYFSDHEICENEFDIYINASGALLEYLEQTQKVNLNHIQSFNKYKIEEYMILDAATRRNLELTETMREKNRKGSLLWVLDRTMTSMGGRTLRKWIEQPLINIYDIRDRLNAVREFKDKFMVRMEVRELLKRVYDIERLMGKIVLGSANCRDLISLKNSLGQIPYIKSLLKDLNESLNRECDRDIDSLDDVYEIIDRAICDDPPVSVKEGGIIKEGYNKEVDELRRASVDGKSWLVELENREREKTGIKNLKVGFNKVFGYYIEVTKSYFSLVPPNYIRKQTLANCERYITEELKEIEEKVLGAEDRLVELEYQLFVEVRSKVASEINRIKRTAKALAQIDVICSLAEVADRESYTMPEVNNEDVIHIIDGRHPVVEKVIDQGAFVPNDTYLDMAENQIAIITGPNMAGKSTYMRQVALIVLMAQIGSFVPAKSAVIGIADRIFTRVGASDDLAAGQSTFMVEMSEVANILNNATSKSLLILDEIGRGTSTYDGLSIAWSVIEHISDKKKIGARTLFATHYHELTELEGSIDGVKNYCISVEEKGEDIIFLRKIIRGGADNSYGVQVARLAGVPAPVINRAKEILKELEESDINKRDARFKRAMKPIEGQIDVFSFNAQQRSYDEVLKELRSIDVTTLTPLDALNILYNLQKKVNT</sequence>
<keyword evidence="12" id="KW-1185">Reference proteome</keyword>
<dbReference type="HAMAP" id="MF_00096">
    <property type="entry name" value="MutS"/>
    <property type="match status" value="1"/>
</dbReference>
<keyword evidence="3 7" id="KW-0227">DNA damage</keyword>
<dbReference type="FunFam" id="3.40.1170.10:FF:000001">
    <property type="entry name" value="DNA mismatch repair protein MutS"/>
    <property type="match status" value="1"/>
</dbReference>
<evidence type="ECO:0000256" key="7">
    <source>
        <dbReference type="HAMAP-Rule" id="MF_00096"/>
    </source>
</evidence>
<dbReference type="InterPro" id="IPR017261">
    <property type="entry name" value="DNA_mismatch_repair_MutS/MSH"/>
</dbReference>
<dbReference type="PANTHER" id="PTHR11361">
    <property type="entry name" value="DNA MISMATCH REPAIR PROTEIN MUTS FAMILY MEMBER"/>
    <property type="match status" value="1"/>
</dbReference>
<evidence type="ECO:0000313" key="11">
    <source>
        <dbReference type="EMBL" id="AEV68352.1"/>
    </source>
</evidence>
<evidence type="ECO:0000256" key="8">
    <source>
        <dbReference type="NCBIfam" id="TIGR01070"/>
    </source>
</evidence>
<dbReference type="RefSeq" id="WP_014254938.1">
    <property type="nucleotide sequence ID" value="NC_016627.1"/>
</dbReference>
<dbReference type="InterPro" id="IPR007696">
    <property type="entry name" value="DNA_mismatch_repair_MutS_core"/>
</dbReference>
<evidence type="ECO:0000256" key="6">
    <source>
        <dbReference type="ARBA" id="ARBA00023204"/>
    </source>
</evidence>
<dbReference type="FunFam" id="1.10.1420.10:FF:000007">
    <property type="entry name" value="DNA mismatch repair protein MutS"/>
    <property type="match status" value="1"/>
</dbReference>
<evidence type="ECO:0000259" key="10">
    <source>
        <dbReference type="PROSITE" id="PS00486"/>
    </source>
</evidence>
<dbReference type="Pfam" id="PF05190">
    <property type="entry name" value="MutS_IV"/>
    <property type="match status" value="1"/>
</dbReference>
<dbReference type="FunFam" id="3.40.50.300:FF:001579">
    <property type="entry name" value="DNA mismatch repair protein MutS"/>
    <property type="match status" value="1"/>
</dbReference>
<dbReference type="PANTHER" id="PTHR11361:SF34">
    <property type="entry name" value="DNA MISMATCH REPAIR PROTEIN MSH1, MITOCHONDRIAL"/>
    <property type="match status" value="1"/>
</dbReference>
<dbReference type="HOGENOM" id="CLU_002472_3_1_9"/>
<dbReference type="Gene3D" id="3.40.50.300">
    <property type="entry name" value="P-loop containing nucleotide triphosphate hydrolases"/>
    <property type="match status" value="1"/>
</dbReference>
<evidence type="ECO:0000256" key="2">
    <source>
        <dbReference type="ARBA" id="ARBA00022741"/>
    </source>
</evidence>
<proteinExistence type="inferred from homology"/>
<dbReference type="SUPFAM" id="SSF52540">
    <property type="entry name" value="P-loop containing nucleoside triphosphate hydrolases"/>
    <property type="match status" value="1"/>
</dbReference>
<evidence type="ECO:0000256" key="3">
    <source>
        <dbReference type="ARBA" id="ARBA00022763"/>
    </source>
</evidence>
<dbReference type="InterPro" id="IPR007861">
    <property type="entry name" value="DNA_mismatch_repair_MutS_clamp"/>
</dbReference>
<comment type="similarity">
    <text evidence="1 7 9">Belongs to the DNA mismatch repair MutS family.</text>
</comment>
<dbReference type="SUPFAM" id="SSF55271">
    <property type="entry name" value="DNA repair protein MutS, domain I"/>
    <property type="match status" value="1"/>
</dbReference>
<dbReference type="GO" id="GO:0030983">
    <property type="term" value="F:mismatched DNA binding"/>
    <property type="evidence" value="ECO:0007669"/>
    <property type="project" value="InterPro"/>
</dbReference>
<dbReference type="InterPro" id="IPR016151">
    <property type="entry name" value="DNA_mismatch_repair_MutS_N"/>
</dbReference>
<organism evidence="11 12">
    <name type="scientific">Acetivibrio clariflavus (strain DSM 19732 / NBRC 101661 / EBR45)</name>
    <name type="common">Clostridium clariflavum</name>
    <dbReference type="NCBI Taxonomy" id="720554"/>
    <lineage>
        <taxon>Bacteria</taxon>
        <taxon>Bacillati</taxon>
        <taxon>Bacillota</taxon>
        <taxon>Clostridia</taxon>
        <taxon>Eubacteriales</taxon>
        <taxon>Oscillospiraceae</taxon>
        <taxon>Acetivibrio</taxon>
    </lineage>
</organism>
<dbReference type="Pfam" id="PF05192">
    <property type="entry name" value="MutS_III"/>
    <property type="match status" value="1"/>
</dbReference>
<reference evidence="12" key="1">
    <citation type="submission" date="2011-12" db="EMBL/GenBank/DDBJ databases">
        <title>Complete sequence of Clostridium clariflavum DSM 19732.</title>
        <authorList>
            <consortium name="US DOE Joint Genome Institute"/>
            <person name="Lucas S."/>
            <person name="Han J."/>
            <person name="Lapidus A."/>
            <person name="Cheng J.-F."/>
            <person name="Goodwin L."/>
            <person name="Pitluck S."/>
            <person name="Peters L."/>
            <person name="Teshima H."/>
            <person name="Detter J.C."/>
            <person name="Han C."/>
            <person name="Tapia R."/>
            <person name="Land M."/>
            <person name="Hauser L."/>
            <person name="Kyrpides N."/>
            <person name="Ivanova N."/>
            <person name="Pagani I."/>
            <person name="Kitzmiller T."/>
            <person name="Lynd L."/>
            <person name="Izquierdo J."/>
            <person name="Woyke T."/>
        </authorList>
    </citation>
    <scope>NUCLEOTIDE SEQUENCE [LARGE SCALE GENOMIC DNA]</scope>
    <source>
        <strain evidence="12">DSM 19732 / NBRC 101661 / EBR45</strain>
    </source>
</reference>
<dbReference type="InterPro" id="IPR027417">
    <property type="entry name" value="P-loop_NTPase"/>
</dbReference>
<feature type="domain" description="DNA mismatch repair proteins mutS family" evidence="10">
    <location>
        <begin position="694"/>
        <end position="710"/>
    </location>
</feature>
<dbReference type="CDD" id="cd03284">
    <property type="entry name" value="ABC_MutS1"/>
    <property type="match status" value="1"/>
</dbReference>
<dbReference type="Gene3D" id="3.40.1170.10">
    <property type="entry name" value="DNA repair protein MutS, domain I"/>
    <property type="match status" value="1"/>
</dbReference>
<feature type="binding site" evidence="7">
    <location>
        <begin position="620"/>
        <end position="627"/>
    </location>
    <ligand>
        <name>ATP</name>
        <dbReference type="ChEBI" id="CHEBI:30616"/>
    </ligand>
</feature>
<dbReference type="InterPro" id="IPR036187">
    <property type="entry name" value="DNA_mismatch_repair_MutS_sf"/>
</dbReference>
<dbReference type="GO" id="GO:0005829">
    <property type="term" value="C:cytosol"/>
    <property type="evidence" value="ECO:0007669"/>
    <property type="project" value="TreeGrafter"/>
</dbReference>
<dbReference type="Proteomes" id="UP000005435">
    <property type="component" value="Chromosome"/>
</dbReference>
<dbReference type="Pfam" id="PF05188">
    <property type="entry name" value="MutS_II"/>
    <property type="match status" value="1"/>
</dbReference>
<protein>
    <recommendedName>
        <fullName evidence="7 8">DNA mismatch repair protein MutS</fullName>
    </recommendedName>
</protein>
<reference evidence="11 12" key="2">
    <citation type="journal article" date="2012" name="Stand. Genomic Sci.">
        <title>Complete Genome Sequence of Clostridium clariflavum DSM 19732.</title>
        <authorList>
            <person name="Izquierdo J.A."/>
            <person name="Goodwin L."/>
            <person name="Davenport K.W."/>
            <person name="Teshima H."/>
            <person name="Bruce D."/>
            <person name="Detter C."/>
            <person name="Tapia R."/>
            <person name="Han S."/>
            <person name="Land M."/>
            <person name="Hauser L."/>
            <person name="Jeffries C.D."/>
            <person name="Han J."/>
            <person name="Pitluck S."/>
            <person name="Nolan M."/>
            <person name="Chen A."/>
            <person name="Huntemann M."/>
            <person name="Mavromatis K."/>
            <person name="Mikhailova N."/>
            <person name="Liolios K."/>
            <person name="Woyke T."/>
            <person name="Lynd L.R."/>
        </authorList>
    </citation>
    <scope>NUCLEOTIDE SEQUENCE [LARGE SCALE GENOMIC DNA]</scope>
    <source>
        <strain evidence="12">DSM 19732 / NBRC 101661 / EBR45</strain>
    </source>
</reference>
<evidence type="ECO:0000256" key="4">
    <source>
        <dbReference type="ARBA" id="ARBA00022840"/>
    </source>
</evidence>
<gene>
    <name evidence="7" type="primary">mutS</name>
    <name evidence="11" type="ordered locus">Clocl_1742</name>
</gene>
<comment type="function">
    <text evidence="7">This protein is involved in the repair of mismatches in DNA. It is possible that it carries out the mismatch recognition step. This protein has a weak ATPase activity.</text>
</comment>
<evidence type="ECO:0000256" key="5">
    <source>
        <dbReference type="ARBA" id="ARBA00023125"/>
    </source>
</evidence>
<dbReference type="GO" id="GO:0006298">
    <property type="term" value="P:mismatch repair"/>
    <property type="evidence" value="ECO:0007669"/>
    <property type="project" value="UniProtKB-UniRule"/>
</dbReference>
<dbReference type="eggNOG" id="COG0249">
    <property type="taxonomic scope" value="Bacteria"/>
</dbReference>
<dbReference type="Pfam" id="PF00488">
    <property type="entry name" value="MutS_V"/>
    <property type="match status" value="1"/>
</dbReference>
<dbReference type="Pfam" id="PF01624">
    <property type="entry name" value="MutS_I"/>
    <property type="match status" value="1"/>
</dbReference>
<dbReference type="InterPro" id="IPR007860">
    <property type="entry name" value="DNA_mmatch_repair_MutS_con_dom"/>
</dbReference>
<dbReference type="Gene3D" id="1.10.1420.10">
    <property type="match status" value="2"/>
</dbReference>
<dbReference type="SUPFAM" id="SSF53150">
    <property type="entry name" value="DNA repair protein MutS, domain II"/>
    <property type="match status" value="1"/>
</dbReference>
<dbReference type="SMART" id="SM00534">
    <property type="entry name" value="MUTSac"/>
    <property type="match status" value="1"/>
</dbReference>
<dbReference type="NCBIfam" id="TIGR01070">
    <property type="entry name" value="mutS1"/>
    <property type="match status" value="1"/>
</dbReference>
<evidence type="ECO:0000313" key="12">
    <source>
        <dbReference type="Proteomes" id="UP000005435"/>
    </source>
</evidence>
<accession>G8LTA5</accession>
<keyword evidence="6 7" id="KW-0234">DNA repair</keyword>
<dbReference type="InterPro" id="IPR007695">
    <property type="entry name" value="DNA_mismatch_repair_MutS-lik_N"/>
</dbReference>
<dbReference type="InterPro" id="IPR000432">
    <property type="entry name" value="DNA_mismatch_repair_MutS_C"/>
</dbReference>
<dbReference type="GO" id="GO:0003684">
    <property type="term" value="F:damaged DNA binding"/>
    <property type="evidence" value="ECO:0007669"/>
    <property type="project" value="UniProtKB-UniRule"/>
</dbReference>
<keyword evidence="2 7" id="KW-0547">Nucleotide-binding</keyword>
<dbReference type="AlphaFoldDB" id="G8LTA5"/>
<dbReference type="Gene3D" id="3.30.420.110">
    <property type="entry name" value="MutS, connector domain"/>
    <property type="match status" value="1"/>
</dbReference>
<dbReference type="NCBIfam" id="NF003810">
    <property type="entry name" value="PRK05399.1"/>
    <property type="match status" value="1"/>
</dbReference>
<dbReference type="GO" id="GO:0140664">
    <property type="term" value="F:ATP-dependent DNA damage sensor activity"/>
    <property type="evidence" value="ECO:0007669"/>
    <property type="project" value="InterPro"/>
</dbReference>
<dbReference type="InterPro" id="IPR005748">
    <property type="entry name" value="DNA_mismatch_repair_MutS"/>
</dbReference>
<dbReference type="SUPFAM" id="SSF48334">
    <property type="entry name" value="DNA repair protein MutS, domain III"/>
    <property type="match status" value="1"/>
</dbReference>
<dbReference type="SMART" id="SM00533">
    <property type="entry name" value="MUTSd"/>
    <property type="match status" value="1"/>
</dbReference>
<dbReference type="PIRSF" id="PIRSF037677">
    <property type="entry name" value="DNA_mis_repair_Msh6"/>
    <property type="match status" value="1"/>
</dbReference>
<keyword evidence="4 7" id="KW-0067">ATP-binding</keyword>
<evidence type="ECO:0000256" key="1">
    <source>
        <dbReference type="ARBA" id="ARBA00006271"/>
    </source>
</evidence>